<comment type="caution">
    <text evidence="1">The sequence shown here is derived from an EMBL/GenBank/DDBJ whole genome shotgun (WGS) entry which is preliminary data.</text>
</comment>
<keyword evidence="2" id="KW-1185">Reference proteome</keyword>
<dbReference type="Proteomes" id="UP000261811">
    <property type="component" value="Unassembled WGS sequence"/>
</dbReference>
<dbReference type="AlphaFoldDB" id="A0A372JK20"/>
<gene>
    <name evidence="1" type="ORF">DZF91_18385</name>
</gene>
<organism evidence="1 2">
    <name type="scientific">Actinomadura logoneensis</name>
    <dbReference type="NCBI Taxonomy" id="2293572"/>
    <lineage>
        <taxon>Bacteria</taxon>
        <taxon>Bacillati</taxon>
        <taxon>Actinomycetota</taxon>
        <taxon>Actinomycetes</taxon>
        <taxon>Streptosporangiales</taxon>
        <taxon>Thermomonosporaceae</taxon>
        <taxon>Actinomadura</taxon>
    </lineage>
</organism>
<dbReference type="OrthoDB" id="4173178at2"/>
<evidence type="ECO:0000313" key="2">
    <source>
        <dbReference type="Proteomes" id="UP000261811"/>
    </source>
</evidence>
<name>A0A372JK20_9ACTN</name>
<dbReference type="RefSeq" id="WP_117358688.1">
    <property type="nucleotide sequence ID" value="NZ_QURH01000300.1"/>
</dbReference>
<proteinExistence type="predicted"/>
<reference evidence="1 2" key="1">
    <citation type="submission" date="2018-08" db="EMBL/GenBank/DDBJ databases">
        <title>Actinomadura jelena sp. nov., a novel Actinomycete isolated from soil in Chad.</title>
        <authorList>
            <person name="Shi L."/>
        </authorList>
    </citation>
    <scope>NUCLEOTIDE SEQUENCE [LARGE SCALE GENOMIC DNA]</scope>
    <source>
        <strain evidence="1 2">NEAU-G17</strain>
    </source>
</reference>
<accession>A0A372JK20</accession>
<dbReference type="EMBL" id="QURH01000300">
    <property type="protein sequence ID" value="RFU40194.1"/>
    <property type="molecule type" value="Genomic_DNA"/>
</dbReference>
<protein>
    <submittedName>
        <fullName evidence="1">Uncharacterized protein</fullName>
    </submittedName>
</protein>
<evidence type="ECO:0000313" key="1">
    <source>
        <dbReference type="EMBL" id="RFU40194.1"/>
    </source>
</evidence>
<sequence length="128" mass="14160">MSTLNPYCPDCGAAVAHPHAEGCGVARCLFTGGRRLSCGSRHRADLELDHACGGDEWTGRWPGEAEAAEFGWWTCWDGPGPEQGWDYQGQGWVQVPEGTPGAVPDLDRLSTDAQWDRHALRWVRRVNR</sequence>